<dbReference type="Proteomes" id="UP001390339">
    <property type="component" value="Unassembled WGS sequence"/>
</dbReference>
<proteinExistence type="predicted"/>
<organism evidence="2 3">
    <name type="scientific">Apiospora arundinis</name>
    <dbReference type="NCBI Taxonomy" id="335852"/>
    <lineage>
        <taxon>Eukaryota</taxon>
        <taxon>Fungi</taxon>
        <taxon>Dikarya</taxon>
        <taxon>Ascomycota</taxon>
        <taxon>Pezizomycotina</taxon>
        <taxon>Sordariomycetes</taxon>
        <taxon>Xylariomycetidae</taxon>
        <taxon>Amphisphaeriales</taxon>
        <taxon>Apiosporaceae</taxon>
        <taxon>Apiospora</taxon>
    </lineage>
</organism>
<evidence type="ECO:0000313" key="2">
    <source>
        <dbReference type="EMBL" id="KAK8875063.1"/>
    </source>
</evidence>
<name>A0ABR2JBZ0_9PEZI</name>
<dbReference type="Pfam" id="PF20150">
    <property type="entry name" value="2EXR"/>
    <property type="match status" value="1"/>
</dbReference>
<dbReference type="InterPro" id="IPR045518">
    <property type="entry name" value="2EXR"/>
</dbReference>
<dbReference type="PANTHER" id="PTHR35910:SF6">
    <property type="entry name" value="2EXR DOMAIN-CONTAINING PROTEIN"/>
    <property type="match status" value="1"/>
</dbReference>
<gene>
    <name evidence="2" type="ORF">PGQ11_005577</name>
</gene>
<feature type="domain" description="2EXR" evidence="1">
    <location>
        <begin position="24"/>
        <end position="140"/>
    </location>
</feature>
<protein>
    <recommendedName>
        <fullName evidence="1">2EXR domain-containing protein</fullName>
    </recommendedName>
</protein>
<evidence type="ECO:0000259" key="1">
    <source>
        <dbReference type="Pfam" id="PF20150"/>
    </source>
</evidence>
<dbReference type="PANTHER" id="PTHR35910">
    <property type="entry name" value="2EXR DOMAIN-CONTAINING PROTEIN"/>
    <property type="match status" value="1"/>
</dbReference>
<sequence length="414" mass="47358">MEPRKYQAIYNLSHRRSSSVHDEFPQFPRLPAEIRMEIWRQALRRNRLINVSFRASNKPRGAGYVAKTGLAKKTGVATYCLEIPGLHIYSKLLRVNREARSEALRFYRVHLPCHIWTEGMRRTDPGVEAVIYLSPEYDIIHLERIGSPMKDTLVAFFYNMKTCDPKGVGLLNLAVDRAVIVRWCMLDLDCLDPPAREAYVATLSQLREVFWITYTNRGQISGHAQCVQKRAIGVRFDDEGECFPIMTLEPVFERLRRDPRPNMAREPLSQTTFTPLRYNGVRPLGDPRETQQQGREALSMSDVVPLTDTKTQYWHLMAQRPQLDDIWAVRDGCASGSDEEVVLPHESDDWHGETAKLSELGRLEGCEPSPAKVDAAFGFWIFPAGEEKESHSFNGEIRISDISEQWPELGLSVI</sequence>
<dbReference type="EMBL" id="JAPCWZ010000003">
    <property type="protein sequence ID" value="KAK8875063.1"/>
    <property type="molecule type" value="Genomic_DNA"/>
</dbReference>
<accession>A0ABR2JBZ0</accession>
<comment type="caution">
    <text evidence="2">The sequence shown here is derived from an EMBL/GenBank/DDBJ whole genome shotgun (WGS) entry which is preliminary data.</text>
</comment>
<evidence type="ECO:0000313" key="3">
    <source>
        <dbReference type="Proteomes" id="UP001390339"/>
    </source>
</evidence>
<reference evidence="2 3" key="1">
    <citation type="journal article" date="2024" name="IMA Fungus">
        <title>Apiospora arundinis, a panoply of carbohydrate-active enzymes and secondary metabolites.</title>
        <authorList>
            <person name="Sorensen T."/>
            <person name="Petersen C."/>
            <person name="Muurmann A.T."/>
            <person name="Christiansen J.V."/>
            <person name="Brundto M.L."/>
            <person name="Overgaard C.K."/>
            <person name="Boysen A.T."/>
            <person name="Wollenberg R.D."/>
            <person name="Larsen T.O."/>
            <person name="Sorensen J.L."/>
            <person name="Nielsen K.L."/>
            <person name="Sondergaard T.E."/>
        </authorList>
    </citation>
    <scope>NUCLEOTIDE SEQUENCE [LARGE SCALE GENOMIC DNA]</scope>
    <source>
        <strain evidence="2 3">AAU 773</strain>
    </source>
</reference>
<keyword evidence="3" id="KW-1185">Reference proteome</keyword>